<evidence type="ECO:0000313" key="6">
    <source>
        <dbReference type="Proteomes" id="UP000317332"/>
    </source>
</evidence>
<reference evidence="5 6" key="1">
    <citation type="submission" date="2019-06" db="EMBL/GenBank/DDBJ databases">
        <title>Flavobacteriaceae Paucihalobacterium erythroidium CWB-1, complete genome.</title>
        <authorList>
            <person name="Wu S."/>
        </authorList>
    </citation>
    <scope>NUCLEOTIDE SEQUENCE [LARGE SCALE GENOMIC DNA]</scope>
    <source>
        <strain evidence="5 6">CWB-1</strain>
    </source>
</reference>
<dbReference type="InterPro" id="IPR019888">
    <property type="entry name" value="Tscrpt_reg_AsnC-like"/>
</dbReference>
<dbReference type="PANTHER" id="PTHR30154:SF34">
    <property type="entry name" value="TRANSCRIPTIONAL REGULATOR AZLB"/>
    <property type="match status" value="1"/>
</dbReference>
<dbReference type="InterPro" id="IPR000485">
    <property type="entry name" value="AsnC-type_HTH_dom"/>
</dbReference>
<dbReference type="Gene3D" id="3.30.70.920">
    <property type="match status" value="1"/>
</dbReference>
<keyword evidence="3" id="KW-0804">Transcription</keyword>
<evidence type="ECO:0000313" key="5">
    <source>
        <dbReference type="EMBL" id="TPV33891.1"/>
    </source>
</evidence>
<evidence type="ECO:0000256" key="3">
    <source>
        <dbReference type="ARBA" id="ARBA00023163"/>
    </source>
</evidence>
<keyword evidence="1" id="KW-0805">Transcription regulation</keyword>
<dbReference type="Proteomes" id="UP000317332">
    <property type="component" value="Unassembled WGS sequence"/>
</dbReference>
<dbReference type="GO" id="GO:0043200">
    <property type="term" value="P:response to amino acid"/>
    <property type="evidence" value="ECO:0007669"/>
    <property type="project" value="TreeGrafter"/>
</dbReference>
<dbReference type="SMART" id="SM00344">
    <property type="entry name" value="HTH_ASNC"/>
    <property type="match status" value="1"/>
</dbReference>
<dbReference type="PANTHER" id="PTHR30154">
    <property type="entry name" value="LEUCINE-RESPONSIVE REGULATORY PROTEIN"/>
    <property type="match status" value="1"/>
</dbReference>
<dbReference type="InterPro" id="IPR036390">
    <property type="entry name" value="WH_DNA-bd_sf"/>
</dbReference>
<dbReference type="InterPro" id="IPR011008">
    <property type="entry name" value="Dimeric_a/b-barrel"/>
</dbReference>
<dbReference type="EMBL" id="VHIQ01000003">
    <property type="protein sequence ID" value="TPV33891.1"/>
    <property type="molecule type" value="Genomic_DNA"/>
</dbReference>
<accession>A0A506PJC2</accession>
<dbReference type="Pfam" id="PF01037">
    <property type="entry name" value="AsnC_trans_reg"/>
    <property type="match status" value="1"/>
</dbReference>
<dbReference type="Pfam" id="PF13412">
    <property type="entry name" value="HTH_24"/>
    <property type="match status" value="1"/>
</dbReference>
<dbReference type="SUPFAM" id="SSF46785">
    <property type="entry name" value="Winged helix' DNA-binding domain"/>
    <property type="match status" value="1"/>
</dbReference>
<evidence type="ECO:0000256" key="2">
    <source>
        <dbReference type="ARBA" id="ARBA00023125"/>
    </source>
</evidence>
<gene>
    <name evidence="5" type="ORF">FJ651_06945</name>
</gene>
<dbReference type="AlphaFoldDB" id="A0A506PJC2"/>
<comment type="caution">
    <text evidence="5">The sequence shown here is derived from an EMBL/GenBank/DDBJ whole genome shotgun (WGS) entry which is preliminary data.</text>
</comment>
<dbReference type="RefSeq" id="WP_140989757.1">
    <property type="nucleotide sequence ID" value="NZ_VHIQ01000003.1"/>
</dbReference>
<dbReference type="GO" id="GO:0043565">
    <property type="term" value="F:sequence-specific DNA binding"/>
    <property type="evidence" value="ECO:0007669"/>
    <property type="project" value="InterPro"/>
</dbReference>
<dbReference type="InterPro" id="IPR019887">
    <property type="entry name" value="Tscrpt_reg_AsnC/Lrp_C"/>
</dbReference>
<organism evidence="5 6">
    <name type="scientific">Paucihalobacter ruber</name>
    <dbReference type="NCBI Taxonomy" id="2567861"/>
    <lineage>
        <taxon>Bacteria</taxon>
        <taxon>Pseudomonadati</taxon>
        <taxon>Bacteroidota</taxon>
        <taxon>Flavobacteriia</taxon>
        <taxon>Flavobacteriales</taxon>
        <taxon>Flavobacteriaceae</taxon>
        <taxon>Paucihalobacter</taxon>
    </lineage>
</organism>
<protein>
    <submittedName>
        <fullName evidence="5">Lrp/AsnC family transcriptional regulator</fullName>
    </submittedName>
</protein>
<dbReference type="GO" id="GO:0005829">
    <property type="term" value="C:cytosol"/>
    <property type="evidence" value="ECO:0007669"/>
    <property type="project" value="TreeGrafter"/>
</dbReference>
<sequence>MKSQLDDKDFKILNILQKDSTISVKEVGNLIGLSFTPTYERIKNLEKQQIIQRYVALVDRQKLGIGLIAYCNITMKEQSKKTLENFEAAIVKHHQILEVVSTSGTYDFMLKIYADDIDSYNDFIVNVISDIPNIGQYHSFIVLNEVKKSTAYIKQLPTSKKNG</sequence>
<dbReference type="PROSITE" id="PS50956">
    <property type="entry name" value="HTH_ASNC_2"/>
    <property type="match status" value="1"/>
</dbReference>
<dbReference type="PRINTS" id="PR00033">
    <property type="entry name" value="HTHASNC"/>
</dbReference>
<dbReference type="InterPro" id="IPR036388">
    <property type="entry name" value="WH-like_DNA-bd_sf"/>
</dbReference>
<evidence type="ECO:0000259" key="4">
    <source>
        <dbReference type="PROSITE" id="PS50956"/>
    </source>
</evidence>
<evidence type="ECO:0000256" key="1">
    <source>
        <dbReference type="ARBA" id="ARBA00023015"/>
    </source>
</evidence>
<dbReference type="SUPFAM" id="SSF54909">
    <property type="entry name" value="Dimeric alpha+beta barrel"/>
    <property type="match status" value="1"/>
</dbReference>
<proteinExistence type="predicted"/>
<keyword evidence="6" id="KW-1185">Reference proteome</keyword>
<dbReference type="OrthoDB" id="9800326at2"/>
<feature type="domain" description="HTH asnC-type" evidence="4">
    <location>
        <begin position="5"/>
        <end position="66"/>
    </location>
</feature>
<name>A0A506PJC2_9FLAO</name>
<keyword evidence="2" id="KW-0238">DNA-binding</keyword>
<dbReference type="Gene3D" id="1.10.10.10">
    <property type="entry name" value="Winged helix-like DNA-binding domain superfamily/Winged helix DNA-binding domain"/>
    <property type="match status" value="1"/>
</dbReference>